<comment type="caution">
    <text evidence="1">The sequence shown here is derived from an EMBL/GenBank/DDBJ whole genome shotgun (WGS) entry which is preliminary data.</text>
</comment>
<accession>A0A9D9NG03</accession>
<dbReference type="PROSITE" id="PS51257">
    <property type="entry name" value="PROKAR_LIPOPROTEIN"/>
    <property type="match status" value="1"/>
</dbReference>
<evidence type="ECO:0000313" key="2">
    <source>
        <dbReference type="Proteomes" id="UP000823604"/>
    </source>
</evidence>
<reference evidence="1" key="2">
    <citation type="journal article" date="2021" name="PeerJ">
        <title>Extensive microbial diversity within the chicken gut microbiome revealed by metagenomics and culture.</title>
        <authorList>
            <person name="Gilroy R."/>
            <person name="Ravi A."/>
            <person name="Getino M."/>
            <person name="Pursley I."/>
            <person name="Horton D.L."/>
            <person name="Alikhan N.F."/>
            <person name="Baker D."/>
            <person name="Gharbi K."/>
            <person name="Hall N."/>
            <person name="Watson M."/>
            <person name="Adriaenssens E.M."/>
            <person name="Foster-Nyarko E."/>
            <person name="Jarju S."/>
            <person name="Secka A."/>
            <person name="Antonio M."/>
            <person name="Oren A."/>
            <person name="Chaudhuri R.R."/>
            <person name="La Ragione R."/>
            <person name="Hildebrand F."/>
            <person name="Pallen M.J."/>
        </authorList>
    </citation>
    <scope>NUCLEOTIDE SEQUENCE</scope>
    <source>
        <strain evidence="1">B1-8020</strain>
    </source>
</reference>
<dbReference type="Gene3D" id="2.60.450.10">
    <property type="entry name" value="Lipopolysaccharide (LPS) transport protein A like domain"/>
    <property type="match status" value="1"/>
</dbReference>
<organism evidence="1 2">
    <name type="scientific">Candidatus Merdivivens pullicola</name>
    <dbReference type="NCBI Taxonomy" id="2840872"/>
    <lineage>
        <taxon>Bacteria</taxon>
        <taxon>Pseudomonadati</taxon>
        <taxon>Bacteroidota</taxon>
        <taxon>Bacteroidia</taxon>
        <taxon>Bacteroidales</taxon>
        <taxon>Muribaculaceae</taxon>
        <taxon>Muribaculaceae incertae sedis</taxon>
        <taxon>Candidatus Merdivivens</taxon>
    </lineage>
</organism>
<dbReference type="Proteomes" id="UP000823604">
    <property type="component" value="Unassembled WGS sequence"/>
</dbReference>
<reference evidence="1" key="1">
    <citation type="submission" date="2020-10" db="EMBL/GenBank/DDBJ databases">
        <authorList>
            <person name="Gilroy R."/>
        </authorList>
    </citation>
    <scope>NUCLEOTIDE SEQUENCE</scope>
    <source>
        <strain evidence="1">B1-8020</strain>
    </source>
</reference>
<dbReference type="GO" id="GO:0005886">
    <property type="term" value="C:plasma membrane"/>
    <property type="evidence" value="ECO:0007669"/>
    <property type="project" value="InterPro"/>
</dbReference>
<dbReference type="NCBIfam" id="TIGR04409">
    <property type="entry name" value="LptC_YrbK"/>
    <property type="match status" value="1"/>
</dbReference>
<dbReference type="InterPro" id="IPR010664">
    <property type="entry name" value="LipoPS_assembly_LptC-rel"/>
</dbReference>
<dbReference type="AlphaFoldDB" id="A0A9D9NG03"/>
<sequence length="208" mass="23807">MKPALTNRLFFTVAVVLTAATVLYSCKSDLGEARKINLDETPMQVVEGIFHIQSENGMMQLRVESPRMERYANDSVSYELFPDGFNVFVYNEEGLLETEITSLQARHTDSDADGETWEAFGDVVVSNIIKGERLETDTLYWDRDNERIYTDCYVKMFSPDGFMQGYGIESDQRARHSKILRPFDNFFIISNDSTKTYVDSVNFIGPLL</sequence>
<gene>
    <name evidence="1" type="primary">lptC</name>
    <name evidence="1" type="ORF">IAB81_00435</name>
</gene>
<protein>
    <submittedName>
        <fullName evidence="1">LPS export ABC transporter periplasmic protein LptC</fullName>
    </submittedName>
</protein>
<dbReference type="InterPro" id="IPR026265">
    <property type="entry name" value="LptC"/>
</dbReference>
<dbReference type="Pfam" id="PF06835">
    <property type="entry name" value="LptC"/>
    <property type="match status" value="1"/>
</dbReference>
<name>A0A9D9NG03_9BACT</name>
<evidence type="ECO:0000313" key="1">
    <source>
        <dbReference type="EMBL" id="MBO8472084.1"/>
    </source>
</evidence>
<dbReference type="EMBL" id="JADIMA010000007">
    <property type="protein sequence ID" value="MBO8472084.1"/>
    <property type="molecule type" value="Genomic_DNA"/>
</dbReference>
<dbReference type="GO" id="GO:0015221">
    <property type="term" value="F:lipopolysaccharide transmembrane transporter activity"/>
    <property type="evidence" value="ECO:0007669"/>
    <property type="project" value="InterPro"/>
</dbReference>
<proteinExistence type="predicted"/>